<dbReference type="OrthoDB" id="9809438at2"/>
<feature type="active site" evidence="10">
    <location>
        <position position="25"/>
    </location>
</feature>
<feature type="active site" evidence="10">
    <location>
        <position position="154"/>
    </location>
</feature>
<evidence type="ECO:0000256" key="10">
    <source>
        <dbReference type="HAMAP-Rule" id="MF_00061"/>
    </source>
</evidence>
<evidence type="ECO:0000313" key="14">
    <source>
        <dbReference type="Proteomes" id="UP000015523"/>
    </source>
</evidence>
<dbReference type="EMBL" id="AUWY01000123">
    <property type="protein sequence ID" value="EQB30249.1"/>
    <property type="molecule type" value="Genomic_DNA"/>
</dbReference>
<dbReference type="SUPFAM" id="SSF54211">
    <property type="entry name" value="Ribosomal protein S5 domain 2-like"/>
    <property type="match status" value="1"/>
</dbReference>
<keyword evidence="5 10" id="KW-0547">Nucleotide-binding</keyword>
<dbReference type="NCBIfam" id="TIGR00154">
    <property type="entry name" value="ispE"/>
    <property type="match status" value="1"/>
</dbReference>
<dbReference type="Gene3D" id="3.30.70.890">
    <property type="entry name" value="GHMP kinase, C-terminal domain"/>
    <property type="match status" value="1"/>
</dbReference>
<keyword evidence="7 10" id="KW-0067">ATP-binding</keyword>
<dbReference type="SUPFAM" id="SSF55060">
    <property type="entry name" value="GHMP Kinase, C-terminal domain"/>
    <property type="match status" value="1"/>
</dbReference>
<dbReference type="InterPro" id="IPR006204">
    <property type="entry name" value="GHMP_kinase_N_dom"/>
</dbReference>
<dbReference type="Gene3D" id="3.30.230.10">
    <property type="match status" value="1"/>
</dbReference>
<proteinExistence type="inferred from homology"/>
<name>T0K130_9SPHN</name>
<dbReference type="AlphaFoldDB" id="T0K130"/>
<comment type="caution">
    <text evidence="13">The sequence shown here is derived from an EMBL/GenBank/DDBJ whole genome shotgun (WGS) entry which is preliminary data.</text>
</comment>
<dbReference type="InterPro" id="IPR020568">
    <property type="entry name" value="Ribosomal_Su5_D2-typ_SF"/>
</dbReference>
<dbReference type="PANTHER" id="PTHR43527:SF2">
    <property type="entry name" value="4-DIPHOSPHOCYTIDYL-2-C-METHYL-D-ERYTHRITOL KINASE, CHLOROPLASTIC"/>
    <property type="match status" value="1"/>
</dbReference>
<dbReference type="EC" id="2.7.1.148" evidence="2 10"/>
<keyword evidence="8 10" id="KW-0414">Isoprene biosynthesis</keyword>
<organism evidence="13 14">
    <name type="scientific">Sphingobium ummariense RL-3</name>
    <dbReference type="NCBI Taxonomy" id="1346791"/>
    <lineage>
        <taxon>Bacteria</taxon>
        <taxon>Pseudomonadati</taxon>
        <taxon>Pseudomonadota</taxon>
        <taxon>Alphaproteobacteria</taxon>
        <taxon>Sphingomonadales</taxon>
        <taxon>Sphingomonadaceae</taxon>
        <taxon>Sphingobium</taxon>
    </lineage>
</organism>
<dbReference type="NCBIfam" id="NF011202">
    <property type="entry name" value="PRK14608.1"/>
    <property type="match status" value="1"/>
</dbReference>
<dbReference type="InterPro" id="IPR014721">
    <property type="entry name" value="Ribsml_uS5_D2-typ_fold_subgr"/>
</dbReference>
<evidence type="ECO:0000256" key="7">
    <source>
        <dbReference type="ARBA" id="ARBA00022840"/>
    </source>
</evidence>
<accession>T0K130</accession>
<dbReference type="InterPro" id="IPR004424">
    <property type="entry name" value="IspE"/>
</dbReference>
<evidence type="ECO:0000256" key="9">
    <source>
        <dbReference type="ARBA" id="ARBA00032554"/>
    </source>
</evidence>
<dbReference type="eggNOG" id="COG1947">
    <property type="taxonomic scope" value="Bacteria"/>
</dbReference>
<reference evidence="13 14" key="1">
    <citation type="journal article" date="2013" name="Genome Announc.">
        <title>Draft Genome Sequence of Sphingobium ummariense Strain RL-3, a Hexachlorocyclohexane-Degrading Bacterium.</title>
        <authorList>
            <person name="Kohli P."/>
            <person name="Dua A."/>
            <person name="Sangwan N."/>
            <person name="Oldach P."/>
            <person name="Khurana J.P."/>
            <person name="Lal R."/>
        </authorList>
    </citation>
    <scope>NUCLEOTIDE SEQUENCE [LARGE SCALE GENOMIC DNA]</scope>
    <source>
        <strain evidence="13 14">RL-3</strain>
    </source>
</reference>
<evidence type="ECO:0000256" key="5">
    <source>
        <dbReference type="ARBA" id="ARBA00022741"/>
    </source>
</evidence>
<evidence type="ECO:0000256" key="4">
    <source>
        <dbReference type="ARBA" id="ARBA00022679"/>
    </source>
</evidence>
<evidence type="ECO:0000256" key="2">
    <source>
        <dbReference type="ARBA" id="ARBA00012052"/>
    </source>
</evidence>
<feature type="domain" description="GHMP kinase C-terminal" evidence="12">
    <location>
        <begin position="213"/>
        <end position="284"/>
    </location>
</feature>
<dbReference type="Proteomes" id="UP000015523">
    <property type="component" value="Unassembled WGS sequence"/>
</dbReference>
<protein>
    <recommendedName>
        <fullName evidence="3 10">4-diphosphocytidyl-2-C-methyl-D-erythritol kinase</fullName>
        <shortName evidence="10">CMK</shortName>
        <ecNumber evidence="2 10">2.7.1.148</ecNumber>
    </recommendedName>
    <alternativeName>
        <fullName evidence="9 10">4-(cytidine-5'-diphospho)-2-C-methyl-D-erythritol kinase</fullName>
    </alternativeName>
</protein>
<dbReference type="Pfam" id="PF00288">
    <property type="entry name" value="GHMP_kinases_N"/>
    <property type="match status" value="1"/>
</dbReference>
<dbReference type="STRING" id="1346791.M529_20485"/>
<evidence type="ECO:0000256" key="8">
    <source>
        <dbReference type="ARBA" id="ARBA00023229"/>
    </source>
</evidence>
<dbReference type="PATRIC" id="fig|1346791.3.peg.3962"/>
<dbReference type="UniPathway" id="UPA00056">
    <property type="reaction ID" value="UER00094"/>
</dbReference>
<keyword evidence="6 10" id="KW-0418">Kinase</keyword>
<dbReference type="GO" id="GO:0005524">
    <property type="term" value="F:ATP binding"/>
    <property type="evidence" value="ECO:0007669"/>
    <property type="project" value="UniProtKB-UniRule"/>
</dbReference>
<dbReference type="InterPro" id="IPR036554">
    <property type="entry name" value="GHMP_kinase_C_sf"/>
</dbReference>
<evidence type="ECO:0000313" key="13">
    <source>
        <dbReference type="EMBL" id="EQB30249.1"/>
    </source>
</evidence>
<dbReference type="GO" id="GO:0019288">
    <property type="term" value="P:isopentenyl diphosphate biosynthetic process, methylerythritol 4-phosphate pathway"/>
    <property type="evidence" value="ECO:0007669"/>
    <property type="project" value="UniProtKB-UniRule"/>
</dbReference>
<dbReference type="PIRSF" id="PIRSF010376">
    <property type="entry name" value="IspE"/>
    <property type="match status" value="1"/>
</dbReference>
<evidence type="ECO:0000259" key="12">
    <source>
        <dbReference type="Pfam" id="PF08544"/>
    </source>
</evidence>
<dbReference type="InterPro" id="IPR013750">
    <property type="entry name" value="GHMP_kinase_C_dom"/>
</dbReference>
<dbReference type="Pfam" id="PF08544">
    <property type="entry name" value="GHMP_kinases_C"/>
    <property type="match status" value="1"/>
</dbReference>
<keyword evidence="14" id="KW-1185">Reference proteome</keyword>
<sequence length="297" mass="31446">MPHPEADSASVVTVADPITEIAYAKVNLALHVRRRRDDGFHELESLFVFAEDGDRLSGFATDDGMIALSVDGPFGAGLGNGAGNLVSEAAIKLQAFLGERRGAKLHLFKSLPVASGIGGGSADAAAALRLLVRLWDASVDQIVLERLALELGSDVPACLRSVTQRVTGRGEGLEACAIEGLSERPMLLVNPGVAVPTGPVFAVWDRKDRGALVAERFDELVEMGRNDLENPAIALAPVISDVLARLRSQAGVRLARMSGSGATCFALFDDAAQRDAATTNIRAAHPDWWTMATRIKG</sequence>
<dbReference type="HAMAP" id="MF_00061">
    <property type="entry name" value="IspE"/>
    <property type="match status" value="1"/>
</dbReference>
<evidence type="ECO:0000259" key="11">
    <source>
        <dbReference type="Pfam" id="PF00288"/>
    </source>
</evidence>
<comment type="function">
    <text evidence="10">Catalyzes the phosphorylation of the position 2 hydroxy group of 4-diphosphocytidyl-2C-methyl-D-erythritol.</text>
</comment>
<comment type="similarity">
    <text evidence="1 10">Belongs to the GHMP kinase family. IspE subfamily.</text>
</comment>
<evidence type="ECO:0000256" key="3">
    <source>
        <dbReference type="ARBA" id="ARBA00017473"/>
    </source>
</evidence>
<dbReference type="PANTHER" id="PTHR43527">
    <property type="entry name" value="4-DIPHOSPHOCYTIDYL-2-C-METHYL-D-ERYTHRITOL KINASE, CHLOROPLASTIC"/>
    <property type="match status" value="1"/>
</dbReference>
<keyword evidence="4 10" id="KW-0808">Transferase</keyword>
<dbReference type="GO" id="GO:0050515">
    <property type="term" value="F:4-(cytidine 5'-diphospho)-2-C-methyl-D-erythritol kinase activity"/>
    <property type="evidence" value="ECO:0007669"/>
    <property type="project" value="UniProtKB-UniRule"/>
</dbReference>
<dbReference type="RefSeq" id="WP_021319679.1">
    <property type="nucleotide sequence ID" value="NZ_AUWY01000123.1"/>
</dbReference>
<dbReference type="GO" id="GO:0016114">
    <property type="term" value="P:terpenoid biosynthetic process"/>
    <property type="evidence" value="ECO:0007669"/>
    <property type="project" value="UniProtKB-UniRule"/>
</dbReference>
<feature type="binding site" evidence="10">
    <location>
        <begin position="112"/>
        <end position="122"/>
    </location>
    <ligand>
        <name>ATP</name>
        <dbReference type="ChEBI" id="CHEBI:30616"/>
    </ligand>
</feature>
<comment type="pathway">
    <text evidence="10">Isoprenoid biosynthesis; isopentenyl diphosphate biosynthesis via DXP pathway; isopentenyl diphosphate from 1-deoxy-D-xylulose 5-phosphate: step 3/6.</text>
</comment>
<feature type="domain" description="GHMP kinase N-terminal" evidence="11">
    <location>
        <begin position="84"/>
        <end position="159"/>
    </location>
</feature>
<gene>
    <name evidence="10" type="primary">ispE</name>
    <name evidence="13" type="ORF">M529_20485</name>
</gene>
<evidence type="ECO:0000256" key="6">
    <source>
        <dbReference type="ARBA" id="ARBA00022777"/>
    </source>
</evidence>
<comment type="catalytic activity">
    <reaction evidence="10">
        <text>4-CDP-2-C-methyl-D-erythritol + ATP = 4-CDP-2-C-methyl-D-erythritol 2-phosphate + ADP + H(+)</text>
        <dbReference type="Rhea" id="RHEA:18437"/>
        <dbReference type="ChEBI" id="CHEBI:15378"/>
        <dbReference type="ChEBI" id="CHEBI:30616"/>
        <dbReference type="ChEBI" id="CHEBI:57823"/>
        <dbReference type="ChEBI" id="CHEBI:57919"/>
        <dbReference type="ChEBI" id="CHEBI:456216"/>
        <dbReference type="EC" id="2.7.1.148"/>
    </reaction>
</comment>
<evidence type="ECO:0000256" key="1">
    <source>
        <dbReference type="ARBA" id="ARBA00009684"/>
    </source>
</evidence>